<dbReference type="InterPro" id="IPR016040">
    <property type="entry name" value="NAD(P)-bd_dom"/>
</dbReference>
<sequence>MAAPLKQMGIRVIESYLNTAFNGRCVLVTGHTGFKGSWLTAWLNTLGARVVGLALEPPTQPSHFAAAHMDKGLMDLRVDVRDAQTVRDVVAQIQPDFVFHLAAQALVRRSYDDPLETWQTNVMGTLHVMEALRALDKPCAAVIITSDKCYDNVEWVWGYRETDALGGPDPYSASKGAAELVIRSHVKSYFPAGSKVRIASARAGNVIGGGDWASDRIVPDCVRAWSKGDVVQLRSPHATRPWQHVLEPLGGYLALAAALASQPTLHGEAFNFGPPAQQNHSVLLLVEQMARHWDQVRWEDVSQSAKGPYESGLLKLNCDKALQQLQWRAVMGFEDTVRMTAQWYGAYYRDPDQITRVTAAQVLAYCDMARLQGLAWAQ</sequence>
<gene>
    <name evidence="2" type="primary">rfbG</name>
    <name evidence="2" type="ORF">Csp_F36900</name>
</gene>
<dbReference type="NCBIfam" id="TIGR02622">
    <property type="entry name" value="CDP_4_6_dhtase"/>
    <property type="match status" value="1"/>
</dbReference>
<dbReference type="Gene3D" id="3.90.25.10">
    <property type="entry name" value="UDP-galactose 4-epimerase, domain 1"/>
    <property type="match status" value="1"/>
</dbReference>
<dbReference type="AlphaFoldDB" id="C9YDJ3"/>
<keyword evidence="2" id="KW-0456">Lyase</keyword>
<dbReference type="InterPro" id="IPR050177">
    <property type="entry name" value="Lipid_A_modif_metabolic_enz"/>
</dbReference>
<dbReference type="PANTHER" id="PTHR43245">
    <property type="entry name" value="BIFUNCTIONAL POLYMYXIN RESISTANCE PROTEIN ARNA"/>
    <property type="match status" value="1"/>
</dbReference>
<name>C9YDJ3_CURXX</name>
<evidence type="ECO:0000313" key="2">
    <source>
        <dbReference type="EMBL" id="CBA31314.1"/>
    </source>
</evidence>
<dbReference type="Pfam" id="PF16363">
    <property type="entry name" value="GDP_Man_Dehyd"/>
    <property type="match status" value="1"/>
</dbReference>
<organism evidence="2">
    <name type="scientific">Curvibacter symbiont subsp. Hydra magnipapillata</name>
    <dbReference type="NCBI Taxonomy" id="667019"/>
    <lineage>
        <taxon>Bacteria</taxon>
        <taxon>Pseudomonadati</taxon>
        <taxon>Pseudomonadota</taxon>
        <taxon>Betaproteobacteria</taxon>
        <taxon>Burkholderiales</taxon>
        <taxon>Comamonadaceae</taxon>
        <taxon>Curvibacter</taxon>
    </lineage>
</organism>
<proteinExistence type="predicted"/>
<dbReference type="InterPro" id="IPR036291">
    <property type="entry name" value="NAD(P)-bd_dom_sf"/>
</dbReference>
<dbReference type="EC" id="4.2.1.45" evidence="2"/>
<dbReference type="EMBL" id="FN543106">
    <property type="protein sequence ID" value="CBA31314.1"/>
    <property type="molecule type" value="Genomic_DNA"/>
</dbReference>
<dbReference type="GO" id="GO:0047733">
    <property type="term" value="F:CDP-glucose 4,6-dehydratase activity"/>
    <property type="evidence" value="ECO:0007669"/>
    <property type="project" value="UniProtKB-EC"/>
</dbReference>
<accession>C9YDJ3</accession>
<protein>
    <submittedName>
        <fullName evidence="2">CDP-glucose 4,6-dehydratase</fullName>
        <ecNumber evidence="2">4.2.1.45</ecNumber>
    </submittedName>
</protein>
<dbReference type="InterPro" id="IPR013445">
    <property type="entry name" value="CDP_4_6_deHydtase"/>
</dbReference>
<reference evidence="2" key="1">
    <citation type="journal article" date="2010" name="Nature">
        <title>The Dynamic genome of Hydra.</title>
        <authorList>
            <person name="Chapman J.A."/>
            <person name="Kirkness E.F."/>
            <person name="Simakov O."/>
            <person name="Hampson S.E."/>
            <person name="Mitros T."/>
            <person name="Weinmaier T."/>
            <person name="Rattei T."/>
            <person name="Balasubramanian P.G."/>
            <person name="Borman J."/>
            <person name="Busam D."/>
            <person name="Disbennett K."/>
            <person name="Pfannkoch C."/>
            <person name="Sumin N."/>
            <person name="Sutton G."/>
            <person name="Viswanathan L."/>
            <person name="Walenz B."/>
            <person name="Goodstein D.M."/>
            <person name="Hellsten U."/>
            <person name="Kawashima T."/>
            <person name="Prochnik S.E."/>
            <person name="Putnam N.H."/>
            <person name="Shu S."/>
            <person name="Blumberg B."/>
            <person name="Dana C.E."/>
            <person name="Gee L."/>
            <person name="Kibler D.F."/>
            <person name="Law L."/>
            <person name="Lindgens D."/>
            <person name="Martinez D.E."/>
            <person name="Peng J."/>
            <person name="Wigge P.A."/>
            <person name="Bertulat B."/>
            <person name="Guder C."/>
            <person name="Nakamura Y."/>
            <person name="Ozbek S."/>
            <person name="Watanabe H."/>
            <person name="Khalturin K."/>
            <person name="Hemmrich G."/>
            <person name="Franke A."/>
            <person name="Augustin R."/>
            <person name="Fraune S."/>
            <person name="Hayakawa E."/>
            <person name="Hayakawa S."/>
            <person name="Hirose M."/>
            <person name="Hwang J."/>
            <person name="Ikeo K."/>
            <person name="Nishimiya-Fujisawa C."/>
            <person name="Ogura A."/>
            <person name="Takahashi T."/>
            <person name="Steinmetz P.R."/>
            <person name="Zhang X."/>
            <person name="Aufschnaiter R."/>
            <person name="Eder M.K."/>
            <person name="Gorny A.K."/>
            <person name="Salvenmoser W."/>
            <person name="Heimberg A.M."/>
            <person name="Wheeler B.M."/>
            <person name="Peterson K.J."/>
            <person name="Boettger A."/>
            <person name="Tischler P."/>
            <person name="Wolf A."/>
            <person name="Gojobori T."/>
            <person name="Remington K.A."/>
            <person name="Strausberg R.L."/>
            <person name="Venter J."/>
            <person name="Technau U."/>
            <person name="Hobmayer B."/>
            <person name="Bosch T.C."/>
            <person name="Holstein T.W."/>
            <person name="Fujisawa T."/>
            <person name="Bode H.R."/>
            <person name="David C.N."/>
            <person name="Rokhsar D.S."/>
            <person name="Steele R.E."/>
        </authorList>
    </citation>
    <scope>NUCLEOTIDE SEQUENCE</scope>
</reference>
<dbReference type="SUPFAM" id="SSF51735">
    <property type="entry name" value="NAD(P)-binding Rossmann-fold domains"/>
    <property type="match status" value="1"/>
</dbReference>
<dbReference type="PANTHER" id="PTHR43245:SF10">
    <property type="entry name" value="SUGAR DEHYDRATASE_EPIMERASE YFNG-RELATED"/>
    <property type="match status" value="1"/>
</dbReference>
<dbReference type="Gene3D" id="3.40.50.720">
    <property type="entry name" value="NAD(P)-binding Rossmann-like Domain"/>
    <property type="match status" value="1"/>
</dbReference>
<feature type="domain" description="NAD(P)-binding" evidence="1">
    <location>
        <begin position="27"/>
        <end position="340"/>
    </location>
</feature>
<evidence type="ECO:0000259" key="1">
    <source>
        <dbReference type="Pfam" id="PF16363"/>
    </source>
</evidence>